<dbReference type="OrthoDB" id="9781943at2"/>
<keyword evidence="2 3" id="KW-0732">Signal</keyword>
<evidence type="ECO:0000313" key="4">
    <source>
        <dbReference type="EMBL" id="PKQ70914.1"/>
    </source>
</evidence>
<feature type="signal peptide" evidence="3">
    <location>
        <begin position="1"/>
        <end position="18"/>
    </location>
</feature>
<comment type="caution">
    <text evidence="4">The sequence shown here is derived from an EMBL/GenBank/DDBJ whole genome shotgun (WGS) entry which is preliminary data.</text>
</comment>
<dbReference type="Proteomes" id="UP000233387">
    <property type="component" value="Unassembled WGS sequence"/>
</dbReference>
<accession>A0A2N3IKU0</accession>
<keyword evidence="5" id="KW-1185">Reference proteome</keyword>
<evidence type="ECO:0000256" key="3">
    <source>
        <dbReference type="SAM" id="SignalP"/>
    </source>
</evidence>
<dbReference type="PANTHER" id="PTHR35841">
    <property type="entry name" value="PHOSPHONATES-BINDING PERIPLASMIC PROTEIN"/>
    <property type="match status" value="1"/>
</dbReference>
<evidence type="ECO:0000256" key="2">
    <source>
        <dbReference type="ARBA" id="ARBA00022729"/>
    </source>
</evidence>
<dbReference type="EMBL" id="NKXO01000001">
    <property type="protein sequence ID" value="PKQ70914.1"/>
    <property type="molecule type" value="Genomic_DNA"/>
</dbReference>
<dbReference type="PANTHER" id="PTHR35841:SF1">
    <property type="entry name" value="PHOSPHONATES-BINDING PERIPLASMIC PROTEIN"/>
    <property type="match status" value="1"/>
</dbReference>
<dbReference type="SUPFAM" id="SSF53850">
    <property type="entry name" value="Periplasmic binding protein-like II"/>
    <property type="match status" value="1"/>
</dbReference>
<feature type="chain" id="PRO_5014710303" evidence="3">
    <location>
        <begin position="19"/>
        <end position="302"/>
    </location>
</feature>
<dbReference type="NCBIfam" id="TIGR01098">
    <property type="entry name" value="3A0109s03R"/>
    <property type="match status" value="1"/>
</dbReference>
<dbReference type="Gene3D" id="3.40.190.10">
    <property type="entry name" value="Periplasmic binding protein-like II"/>
    <property type="match status" value="2"/>
</dbReference>
<dbReference type="RefSeq" id="WP_101357316.1">
    <property type="nucleotide sequence ID" value="NZ_NKXO01000001.1"/>
</dbReference>
<proteinExistence type="inferred from homology"/>
<dbReference type="GO" id="GO:0043190">
    <property type="term" value="C:ATP-binding cassette (ABC) transporter complex"/>
    <property type="evidence" value="ECO:0007669"/>
    <property type="project" value="InterPro"/>
</dbReference>
<dbReference type="GO" id="GO:0055085">
    <property type="term" value="P:transmembrane transport"/>
    <property type="evidence" value="ECO:0007669"/>
    <property type="project" value="InterPro"/>
</dbReference>
<sequence>MKKISTFLAFVLWNWAVAQNVPKELIVAIGHTKMDKQGVQVDKPLQEYLQKKLQMPVKVIYPKNIFEMLEKIDSGKIHVVDINPFGYVMASLNGKVDVIAIRGDKNKNLETYNSCLLVNAKSQVKTLSDLKKMGSKLEMAFVNAASTSGHLVPRLYLNSQKIDAETIFKDVSFKGTHANVIEHLSKTTNAVGACAYSFWQDQINAGKYKKEDFRILWISPEIPHGPVAILKELDAGFRQKVQNAFLAIPEEAPELWKMIVSNWNAKVENVSYIKGDDKAFDNLRKITNEADDLILILNFYRD</sequence>
<dbReference type="InterPro" id="IPR005770">
    <property type="entry name" value="PhnD"/>
</dbReference>
<protein>
    <submittedName>
        <fullName evidence="4">Phosphate/phosphite/phosphonate ABC transporter</fullName>
    </submittedName>
</protein>
<comment type="similarity">
    <text evidence="1">Belongs to the phosphate/phosphite/phosphonate binding protein family.</text>
</comment>
<dbReference type="Pfam" id="PF12974">
    <property type="entry name" value="Phosphonate-bd"/>
    <property type="match status" value="1"/>
</dbReference>
<evidence type="ECO:0000313" key="5">
    <source>
        <dbReference type="Proteomes" id="UP000233387"/>
    </source>
</evidence>
<organism evidence="4 5">
    <name type="scientific">Raineya orbicola</name>
    <dbReference type="NCBI Taxonomy" id="2016530"/>
    <lineage>
        <taxon>Bacteria</taxon>
        <taxon>Pseudomonadati</taxon>
        <taxon>Bacteroidota</taxon>
        <taxon>Cytophagia</taxon>
        <taxon>Cytophagales</taxon>
        <taxon>Raineyaceae</taxon>
        <taxon>Raineya</taxon>
    </lineage>
</organism>
<gene>
    <name evidence="4" type="ORF">Rain11_0055</name>
</gene>
<reference evidence="4 5" key="1">
    <citation type="submission" date="2017-06" db="EMBL/GenBank/DDBJ databases">
        <title>Raineya orbicola gen. nov., sp. nov. a slightly thermophilic bacterium of the phylum Bacteroidetes and the description of Raineyaceae fam. nov.</title>
        <authorList>
            <person name="Albuquerque L."/>
            <person name="Polonia A.R.M."/>
            <person name="Barroso C."/>
            <person name="Froufe H.J.C."/>
            <person name="Lage O."/>
            <person name="Lobo-Da-Cunha A."/>
            <person name="Egas C."/>
            <person name="Da Costa M.S."/>
        </authorList>
    </citation>
    <scope>NUCLEOTIDE SEQUENCE [LARGE SCALE GENOMIC DNA]</scope>
    <source>
        <strain evidence="4 5">SPSPC-11</strain>
    </source>
</reference>
<evidence type="ECO:0000256" key="1">
    <source>
        <dbReference type="ARBA" id="ARBA00007162"/>
    </source>
</evidence>
<name>A0A2N3IKU0_9BACT</name>
<dbReference type="AlphaFoldDB" id="A0A2N3IKU0"/>